<dbReference type="PROSITE" id="PS51384">
    <property type="entry name" value="FAD_FR"/>
    <property type="match status" value="1"/>
</dbReference>
<comment type="caution">
    <text evidence="15">The sequence shown here is derived from an EMBL/GenBank/DDBJ whole genome shotgun (WGS) entry which is preliminary data.</text>
</comment>
<feature type="binding site" evidence="12">
    <location>
        <position position="419"/>
    </location>
    <ligand>
        <name>FAD</name>
        <dbReference type="ChEBI" id="CHEBI:57692"/>
    </ligand>
</feature>
<dbReference type="InterPro" id="IPR001094">
    <property type="entry name" value="Flavdoxin-like"/>
</dbReference>
<proteinExistence type="predicted"/>
<dbReference type="EMBL" id="NPCC01000015">
    <property type="protein sequence ID" value="PAE88530.1"/>
    <property type="molecule type" value="Genomic_DNA"/>
</dbReference>
<dbReference type="SUPFAM" id="SSF52343">
    <property type="entry name" value="Ferredoxin reductase-like, C-terminal NADP-linked domain"/>
    <property type="match status" value="1"/>
</dbReference>
<evidence type="ECO:0000256" key="1">
    <source>
        <dbReference type="ARBA" id="ARBA00012604"/>
    </source>
</evidence>
<organism evidence="15 16">
    <name type="scientific">Shouchella clausii</name>
    <name type="common">Alkalihalobacillus clausii</name>
    <dbReference type="NCBI Taxonomy" id="79880"/>
    <lineage>
        <taxon>Bacteria</taxon>
        <taxon>Bacillati</taxon>
        <taxon>Bacillota</taxon>
        <taxon>Bacilli</taxon>
        <taxon>Bacillales</taxon>
        <taxon>Bacillaceae</taxon>
        <taxon>Shouchella</taxon>
    </lineage>
</organism>
<feature type="binding site" evidence="12">
    <location>
        <position position="328"/>
    </location>
    <ligand>
        <name>FAD</name>
        <dbReference type="ChEBI" id="CHEBI:57692"/>
    </ligand>
</feature>
<dbReference type="InterPro" id="IPR017927">
    <property type="entry name" value="FAD-bd_FR_type"/>
</dbReference>
<dbReference type="GO" id="GO:0019344">
    <property type="term" value="P:cysteine biosynthetic process"/>
    <property type="evidence" value="ECO:0007669"/>
    <property type="project" value="UniProtKB-KW"/>
</dbReference>
<feature type="binding site" evidence="12">
    <location>
        <begin position="158"/>
        <end position="167"/>
    </location>
    <ligand>
        <name>FMN</name>
        <dbReference type="ChEBI" id="CHEBI:58210"/>
    </ligand>
</feature>
<evidence type="ECO:0000259" key="13">
    <source>
        <dbReference type="PROSITE" id="PS50902"/>
    </source>
</evidence>
<dbReference type="NCBIfam" id="NF004859">
    <property type="entry name" value="PRK06214.1"/>
    <property type="match status" value="1"/>
</dbReference>
<dbReference type="PRINTS" id="PR00369">
    <property type="entry name" value="FLAVODOXIN"/>
</dbReference>
<dbReference type="PIRSF" id="PIRSF000207">
    <property type="entry name" value="SiR-FP_CysJ"/>
    <property type="match status" value="1"/>
</dbReference>
<name>A0A268NZR3_SHOCL</name>
<gene>
    <name evidence="15" type="ORF">CHH72_12885</name>
</gene>
<dbReference type="InterPro" id="IPR001709">
    <property type="entry name" value="Flavoprot_Pyr_Nucl_cyt_Rdtase"/>
</dbReference>
<keyword evidence="9" id="KW-0560">Oxidoreductase</keyword>
<dbReference type="GO" id="GO:0005829">
    <property type="term" value="C:cytosol"/>
    <property type="evidence" value="ECO:0007669"/>
    <property type="project" value="TreeGrafter"/>
</dbReference>
<dbReference type="Gene3D" id="3.40.50.80">
    <property type="entry name" value="Nucleotide-binding domain of ferredoxin-NADP reductase (FNR) module"/>
    <property type="match status" value="1"/>
</dbReference>
<keyword evidence="6 12" id="KW-0274">FAD</keyword>
<feature type="binding site" evidence="12">
    <location>
        <position position="608"/>
    </location>
    <ligand>
        <name>FAD</name>
        <dbReference type="ChEBI" id="CHEBI:57692"/>
    </ligand>
</feature>
<dbReference type="RefSeq" id="WP_095326751.1">
    <property type="nucleotide sequence ID" value="NZ_JAUPFF010000004.1"/>
</dbReference>
<dbReference type="InterPro" id="IPR023173">
    <property type="entry name" value="NADPH_Cyt_P450_Rdtase_alpha"/>
</dbReference>
<dbReference type="Pfam" id="PF00175">
    <property type="entry name" value="NAD_binding_1"/>
    <property type="match status" value="1"/>
</dbReference>
<feature type="binding site" evidence="12">
    <location>
        <begin position="534"/>
        <end position="538"/>
    </location>
    <ligand>
        <name>NADP(+)</name>
        <dbReference type="ChEBI" id="CHEBI:58349"/>
    </ligand>
</feature>
<feature type="binding site" evidence="12">
    <location>
        <begin position="395"/>
        <end position="398"/>
    </location>
    <ligand>
        <name>FAD</name>
        <dbReference type="ChEBI" id="CHEBI:57692"/>
    </ligand>
</feature>
<keyword evidence="2" id="KW-0813">Transport</keyword>
<evidence type="ECO:0000256" key="10">
    <source>
        <dbReference type="ARBA" id="ARBA00023192"/>
    </source>
</evidence>
<feature type="binding site" evidence="12">
    <location>
        <begin position="413"/>
        <end position="415"/>
    </location>
    <ligand>
        <name>FAD</name>
        <dbReference type="ChEBI" id="CHEBI:57692"/>
    </ligand>
</feature>
<keyword evidence="7 12" id="KW-0521">NADP</keyword>
<reference evidence="15 16" key="1">
    <citation type="submission" date="2017-07" db="EMBL/GenBank/DDBJ databases">
        <title>Isolation and whole genome analysis of endospore-forming bacteria from heroin.</title>
        <authorList>
            <person name="Kalinowski J."/>
            <person name="Ahrens B."/>
            <person name="Al-Dilaimi A."/>
            <person name="Winkler A."/>
            <person name="Wibberg D."/>
            <person name="Schleenbecker U."/>
            <person name="Ruckert C."/>
            <person name="Wolfel R."/>
            <person name="Grass G."/>
        </authorList>
    </citation>
    <scope>NUCLEOTIDE SEQUENCE [LARGE SCALE GENOMIC DNA]</scope>
    <source>
        <strain evidence="15 16">7539</strain>
    </source>
</reference>
<evidence type="ECO:0000256" key="4">
    <source>
        <dbReference type="ARBA" id="ARBA00022630"/>
    </source>
</evidence>
<comment type="catalytic activity">
    <reaction evidence="11">
        <text>hydrogen sulfide + 3 NADP(+) + 3 H2O = sulfite + 3 NADPH + 4 H(+)</text>
        <dbReference type="Rhea" id="RHEA:13801"/>
        <dbReference type="ChEBI" id="CHEBI:15377"/>
        <dbReference type="ChEBI" id="CHEBI:15378"/>
        <dbReference type="ChEBI" id="CHEBI:17359"/>
        <dbReference type="ChEBI" id="CHEBI:29919"/>
        <dbReference type="ChEBI" id="CHEBI:57783"/>
        <dbReference type="ChEBI" id="CHEBI:58349"/>
        <dbReference type="EC" id="1.8.1.2"/>
    </reaction>
</comment>
<evidence type="ECO:0000256" key="3">
    <source>
        <dbReference type="ARBA" id="ARBA00022605"/>
    </source>
</evidence>
<dbReference type="PANTHER" id="PTHR19384">
    <property type="entry name" value="NITRIC OXIDE SYNTHASE-RELATED"/>
    <property type="match status" value="1"/>
</dbReference>
<evidence type="ECO:0000259" key="14">
    <source>
        <dbReference type="PROSITE" id="PS51384"/>
    </source>
</evidence>
<evidence type="ECO:0000256" key="6">
    <source>
        <dbReference type="ARBA" id="ARBA00022827"/>
    </source>
</evidence>
<dbReference type="SUPFAM" id="SSF52218">
    <property type="entry name" value="Flavoproteins"/>
    <property type="match status" value="1"/>
</dbReference>
<comment type="cofactor">
    <cofactor evidence="12">
        <name>FAD</name>
        <dbReference type="ChEBI" id="CHEBI:57692"/>
    </cofactor>
    <text evidence="12">Binds 1 FAD per subunit.</text>
</comment>
<feature type="binding site" evidence="12">
    <location>
        <begin position="528"/>
        <end position="529"/>
    </location>
    <ligand>
        <name>NADP(+)</name>
        <dbReference type="ChEBI" id="CHEBI:58349"/>
    </ligand>
</feature>
<dbReference type="PANTHER" id="PTHR19384:SF128">
    <property type="entry name" value="NADPH OXIDOREDUCTASE A"/>
    <property type="match status" value="1"/>
</dbReference>
<dbReference type="Gene3D" id="3.40.50.360">
    <property type="match status" value="1"/>
</dbReference>
<evidence type="ECO:0000256" key="12">
    <source>
        <dbReference type="PIRSR" id="PIRSR000207-1"/>
    </source>
</evidence>
<keyword evidence="8" id="KW-0249">Electron transport</keyword>
<keyword evidence="3" id="KW-0028">Amino-acid biosynthesis</keyword>
<dbReference type="Gene3D" id="2.40.30.10">
    <property type="entry name" value="Translation factors"/>
    <property type="match status" value="1"/>
</dbReference>
<dbReference type="InterPro" id="IPR029039">
    <property type="entry name" value="Flavoprotein-like_sf"/>
</dbReference>
<dbReference type="InterPro" id="IPR001433">
    <property type="entry name" value="OxRdtase_FAD/NAD-bd"/>
</dbReference>
<dbReference type="Pfam" id="PF00667">
    <property type="entry name" value="FAD_binding_1"/>
    <property type="match status" value="1"/>
</dbReference>
<dbReference type="SUPFAM" id="SSF63380">
    <property type="entry name" value="Riboflavin synthase domain-like"/>
    <property type="match status" value="1"/>
</dbReference>
<feature type="binding site" evidence="12">
    <location>
        <position position="570"/>
    </location>
    <ligand>
        <name>NADP(+)</name>
        <dbReference type="ChEBI" id="CHEBI:58349"/>
    </ligand>
</feature>
<dbReference type="FunFam" id="3.40.50.80:FF:000001">
    <property type="entry name" value="NADPH--cytochrome P450 reductase 1"/>
    <property type="match status" value="1"/>
</dbReference>
<dbReference type="InterPro" id="IPR003097">
    <property type="entry name" value="CysJ-like_FAD-binding"/>
</dbReference>
<dbReference type="InterPro" id="IPR010199">
    <property type="entry name" value="CysJ"/>
</dbReference>
<dbReference type="EC" id="1.8.1.2" evidence="1"/>
<evidence type="ECO:0000256" key="8">
    <source>
        <dbReference type="ARBA" id="ARBA00022982"/>
    </source>
</evidence>
<keyword evidence="10" id="KW-0198">Cysteine biosynthesis</keyword>
<evidence type="ECO:0000256" key="11">
    <source>
        <dbReference type="ARBA" id="ARBA00052219"/>
    </source>
</evidence>
<dbReference type="GO" id="GO:0050660">
    <property type="term" value="F:flavin adenine dinucleotide binding"/>
    <property type="evidence" value="ECO:0007669"/>
    <property type="project" value="InterPro"/>
</dbReference>
<dbReference type="PROSITE" id="PS50902">
    <property type="entry name" value="FLAVODOXIN_LIKE"/>
    <property type="match status" value="1"/>
</dbReference>
<evidence type="ECO:0000256" key="2">
    <source>
        <dbReference type="ARBA" id="ARBA00022448"/>
    </source>
</evidence>
<dbReference type="GO" id="GO:0004783">
    <property type="term" value="F:sulfite reductase (NADPH) activity"/>
    <property type="evidence" value="ECO:0007669"/>
    <property type="project" value="UniProtKB-EC"/>
</dbReference>
<dbReference type="InterPro" id="IPR017938">
    <property type="entry name" value="Riboflavin_synthase-like_b-brl"/>
</dbReference>
<accession>A0A268NZR3</accession>
<sequence length="608" mass="67532">MQLQTTNSPFSQEQIELLNKLLPTLTATQKSWISGYLAATANTVLSEAATTVPAELSAPSEAAQENKEVTVLYGSQTGNSQQLAEEISRKLEDKAYHVTLASMHTYKPKNIKDVTNLLLIVSTHGEGEPPDNAIAFHEFLLGRKAPKLADLHFSVLALGDSSYEFFCQTGKELDQRLEELGGTRLYPRVDCDIDFDEDAAEWMAGVLAGLEKATGKSSSASSTALLSPDATATAYSRTNPYQAEILENINLNGRGSNKETRHLELSLEGSGFTFEPGDSVGIFPENDSELADQLIAEMGWNGDESVPIGKQGDVLPLREALIRHFEITVLTKPLLEKASLLSKNNDLKELVAAGNEQQLRAYLEGRDILDLVRDFAPWEGTAGDFTAILRKIPPRLYSIASSYRANEDEVHLTVGAVRYDAHGRKRAGVCSVQCAERKAPGETLPIFIQRNPNFRLPENGSTPILMVGPGTGVAPFRAFLEEREETGAEGPAWLFFGDQHFSTDFLYQTDWQRWMKEGVLTKMDVAFSRDQDEKVYVQHKMLEKADEVFQWLEDGAVLYICGDEKQMAKDVHKTLVSIIAQQGNRSEEEAEAYLSHLQQNNRYQRDVY</sequence>
<keyword evidence="5 12" id="KW-0288">FMN</keyword>
<feature type="binding site" evidence="12">
    <location>
        <begin position="122"/>
        <end position="125"/>
    </location>
    <ligand>
        <name>FMN</name>
        <dbReference type="ChEBI" id="CHEBI:58210"/>
    </ligand>
</feature>
<keyword evidence="4" id="KW-0285">Flavoprotein</keyword>
<dbReference type="InterPro" id="IPR039261">
    <property type="entry name" value="FNR_nucleotide-bd"/>
</dbReference>
<evidence type="ECO:0000313" key="16">
    <source>
        <dbReference type="Proteomes" id="UP000216207"/>
    </source>
</evidence>
<feature type="domain" description="FAD-binding FR-type" evidence="14">
    <location>
        <begin position="238"/>
        <end position="457"/>
    </location>
</feature>
<dbReference type="GO" id="GO:0016651">
    <property type="term" value="F:oxidoreductase activity, acting on NAD(P)H"/>
    <property type="evidence" value="ECO:0007669"/>
    <property type="project" value="UniProtKB-ARBA"/>
</dbReference>
<comment type="cofactor">
    <cofactor evidence="12">
        <name>FMN</name>
        <dbReference type="ChEBI" id="CHEBI:58210"/>
    </cofactor>
    <text evidence="12">Binds 1 FMN per subunit.</text>
</comment>
<dbReference type="AlphaFoldDB" id="A0A268NZR3"/>
<feature type="domain" description="Flavodoxin-like" evidence="13">
    <location>
        <begin position="69"/>
        <end position="207"/>
    </location>
</feature>
<dbReference type="InterPro" id="IPR008254">
    <property type="entry name" value="Flavodoxin/NO_synth"/>
</dbReference>
<evidence type="ECO:0000256" key="9">
    <source>
        <dbReference type="ARBA" id="ARBA00023002"/>
    </source>
</evidence>
<evidence type="ECO:0000256" key="7">
    <source>
        <dbReference type="ARBA" id="ARBA00022857"/>
    </source>
</evidence>
<dbReference type="Pfam" id="PF00258">
    <property type="entry name" value="Flavodoxin_1"/>
    <property type="match status" value="1"/>
</dbReference>
<dbReference type="Gene3D" id="1.20.990.10">
    <property type="entry name" value="NADPH-cytochrome p450 Reductase, Chain A, domain 3"/>
    <property type="match status" value="1"/>
</dbReference>
<dbReference type="CDD" id="cd06199">
    <property type="entry name" value="SiR"/>
    <property type="match status" value="1"/>
</dbReference>
<dbReference type="NCBIfam" id="TIGR01931">
    <property type="entry name" value="cysJ"/>
    <property type="match status" value="1"/>
</dbReference>
<evidence type="ECO:0000256" key="5">
    <source>
        <dbReference type="ARBA" id="ARBA00022643"/>
    </source>
</evidence>
<evidence type="ECO:0000313" key="15">
    <source>
        <dbReference type="EMBL" id="PAE88530.1"/>
    </source>
</evidence>
<dbReference type="GO" id="GO:0010181">
    <property type="term" value="F:FMN binding"/>
    <property type="evidence" value="ECO:0007669"/>
    <property type="project" value="InterPro"/>
</dbReference>
<feature type="binding site" evidence="12">
    <location>
        <begin position="428"/>
        <end position="431"/>
    </location>
    <ligand>
        <name>FAD</name>
        <dbReference type="ChEBI" id="CHEBI:57692"/>
    </ligand>
</feature>
<dbReference type="Proteomes" id="UP000216207">
    <property type="component" value="Unassembled WGS sequence"/>
</dbReference>
<dbReference type="PRINTS" id="PR00371">
    <property type="entry name" value="FPNCR"/>
</dbReference>
<protein>
    <recommendedName>
        <fullName evidence="1">assimilatory sulfite reductase (NADPH)</fullName>
        <ecNumber evidence="1">1.8.1.2</ecNumber>
    </recommendedName>
</protein>